<proteinExistence type="predicted"/>
<evidence type="ECO:0000313" key="3">
    <source>
        <dbReference type="EMBL" id="GJS78103.1"/>
    </source>
</evidence>
<accession>A0ABQ4YJX8</accession>
<feature type="compositionally biased region" description="Basic and acidic residues" evidence="1">
    <location>
        <begin position="35"/>
        <end position="48"/>
    </location>
</feature>
<protein>
    <submittedName>
        <fullName evidence="3">Uncharacterized mitochondrial protein-like protein</fullName>
    </submittedName>
</protein>
<evidence type="ECO:0000256" key="1">
    <source>
        <dbReference type="SAM" id="MobiDB-lite"/>
    </source>
</evidence>
<feature type="region of interest" description="Disordered" evidence="1">
    <location>
        <begin position="19"/>
        <end position="71"/>
    </location>
</feature>
<reference evidence="3" key="1">
    <citation type="journal article" date="2022" name="Int. J. Mol. Sci.">
        <title>Draft Genome of Tanacetum Coccineum: Genomic Comparison of Closely Related Tanacetum-Family Plants.</title>
        <authorList>
            <person name="Yamashiro T."/>
            <person name="Shiraishi A."/>
            <person name="Nakayama K."/>
            <person name="Satake H."/>
        </authorList>
    </citation>
    <scope>NUCLEOTIDE SEQUENCE</scope>
</reference>
<dbReference type="EMBL" id="BQNB010010499">
    <property type="protein sequence ID" value="GJS78103.1"/>
    <property type="molecule type" value="Genomic_DNA"/>
</dbReference>
<reference evidence="3" key="2">
    <citation type="submission" date="2022-01" db="EMBL/GenBank/DDBJ databases">
        <authorList>
            <person name="Yamashiro T."/>
            <person name="Shiraishi A."/>
            <person name="Satake H."/>
            <person name="Nakayama K."/>
        </authorList>
    </citation>
    <scope>NUCLEOTIDE SEQUENCE</scope>
</reference>
<name>A0ABQ4YJX8_9ASTR</name>
<organism evidence="3 4">
    <name type="scientific">Tanacetum coccineum</name>
    <dbReference type="NCBI Taxonomy" id="301880"/>
    <lineage>
        <taxon>Eukaryota</taxon>
        <taxon>Viridiplantae</taxon>
        <taxon>Streptophyta</taxon>
        <taxon>Embryophyta</taxon>
        <taxon>Tracheophyta</taxon>
        <taxon>Spermatophyta</taxon>
        <taxon>Magnoliopsida</taxon>
        <taxon>eudicotyledons</taxon>
        <taxon>Gunneridae</taxon>
        <taxon>Pentapetalae</taxon>
        <taxon>asterids</taxon>
        <taxon>campanulids</taxon>
        <taxon>Asterales</taxon>
        <taxon>Asteraceae</taxon>
        <taxon>Asteroideae</taxon>
        <taxon>Anthemideae</taxon>
        <taxon>Anthemidinae</taxon>
        <taxon>Tanacetum</taxon>
    </lineage>
</organism>
<feature type="domain" description="Reverse transcriptase Ty1/copia-type" evidence="2">
    <location>
        <begin position="153"/>
        <end position="209"/>
    </location>
</feature>
<comment type="caution">
    <text evidence="3">The sequence shown here is derived from an EMBL/GenBank/DDBJ whole genome shotgun (WGS) entry which is preliminary data.</text>
</comment>
<dbReference type="InterPro" id="IPR013103">
    <property type="entry name" value="RVT_2"/>
</dbReference>
<evidence type="ECO:0000313" key="4">
    <source>
        <dbReference type="Proteomes" id="UP001151760"/>
    </source>
</evidence>
<feature type="compositionally biased region" description="Polar residues" evidence="1">
    <location>
        <begin position="51"/>
        <end position="62"/>
    </location>
</feature>
<sequence length="264" mass="31089">MTTRKEWVFDKFQGEEYQQPTKIHVLQGSATPRNQDSRNKEPTRRIVPVEETTSNALGNPQQDLKDKGVIDSGCSRHMTGNRSYLTIWKKKMEEFVTFGERRKRRIMKDPGNEDSEVPSTEEIDVDDPNMLELEDIVYFQMMLKMNKKEKQMVSRWFLYGKIEEEVYVCQPLGFEDPYFPNRVYKVEKALYGLHQAPRAWFAVCACARFQVNPKSSHLYAVKRIFRYLKDQPKLGLWYPKDSPFDLVAYTDMTCKASLDRNLQQ</sequence>
<gene>
    <name evidence="3" type="ORF">Tco_0727984</name>
</gene>
<dbReference type="PANTHER" id="PTHR11439:SF495">
    <property type="entry name" value="REVERSE TRANSCRIPTASE, RNA-DEPENDENT DNA POLYMERASE-RELATED"/>
    <property type="match status" value="1"/>
</dbReference>
<evidence type="ECO:0000259" key="2">
    <source>
        <dbReference type="Pfam" id="PF07727"/>
    </source>
</evidence>
<dbReference type="Proteomes" id="UP001151760">
    <property type="component" value="Unassembled WGS sequence"/>
</dbReference>
<dbReference type="Pfam" id="PF07727">
    <property type="entry name" value="RVT_2"/>
    <property type="match status" value="1"/>
</dbReference>
<dbReference type="PANTHER" id="PTHR11439">
    <property type="entry name" value="GAG-POL-RELATED RETROTRANSPOSON"/>
    <property type="match status" value="1"/>
</dbReference>
<keyword evidence="4" id="KW-1185">Reference proteome</keyword>